<evidence type="ECO:0000256" key="9">
    <source>
        <dbReference type="ARBA" id="ARBA00023033"/>
    </source>
</evidence>
<evidence type="ECO:0000256" key="2">
    <source>
        <dbReference type="ARBA" id="ARBA00010617"/>
    </source>
</evidence>
<dbReference type="PRINTS" id="PR00385">
    <property type="entry name" value="P450"/>
</dbReference>
<evidence type="ECO:0000256" key="7">
    <source>
        <dbReference type="ARBA" id="ARBA00023002"/>
    </source>
</evidence>
<dbReference type="GO" id="GO:0016020">
    <property type="term" value="C:membrane"/>
    <property type="evidence" value="ECO:0007669"/>
    <property type="project" value="UniProtKB-SubCell"/>
</dbReference>
<dbReference type="GO" id="GO:0016705">
    <property type="term" value="F:oxidoreductase activity, acting on paired donors, with incorporation or reduction of molecular oxygen"/>
    <property type="evidence" value="ECO:0007669"/>
    <property type="project" value="InterPro"/>
</dbReference>
<keyword evidence="4" id="KW-0812">Transmembrane</keyword>
<dbReference type="CDD" id="cd20653">
    <property type="entry name" value="CYP81"/>
    <property type="match status" value="1"/>
</dbReference>
<evidence type="ECO:0000256" key="5">
    <source>
        <dbReference type="ARBA" id="ARBA00022723"/>
    </source>
</evidence>
<feature type="signal peptide" evidence="13">
    <location>
        <begin position="1"/>
        <end position="26"/>
    </location>
</feature>
<organism evidence="14 15">
    <name type="scientific">Nepenthes gracilis</name>
    <name type="common">Slender pitcher plant</name>
    <dbReference type="NCBI Taxonomy" id="150966"/>
    <lineage>
        <taxon>Eukaryota</taxon>
        <taxon>Viridiplantae</taxon>
        <taxon>Streptophyta</taxon>
        <taxon>Embryophyta</taxon>
        <taxon>Tracheophyta</taxon>
        <taxon>Spermatophyta</taxon>
        <taxon>Magnoliopsida</taxon>
        <taxon>eudicotyledons</taxon>
        <taxon>Gunneridae</taxon>
        <taxon>Pentapetalae</taxon>
        <taxon>Caryophyllales</taxon>
        <taxon>Nepenthaceae</taxon>
        <taxon>Nepenthes</taxon>
    </lineage>
</organism>
<comment type="caution">
    <text evidence="14">The sequence shown here is derived from an EMBL/GenBank/DDBJ whole genome shotgun (WGS) entry which is preliminary data.</text>
</comment>
<keyword evidence="6" id="KW-1133">Transmembrane helix</keyword>
<dbReference type="SUPFAM" id="SSF48264">
    <property type="entry name" value="Cytochrome P450"/>
    <property type="match status" value="1"/>
</dbReference>
<evidence type="ECO:0000313" key="15">
    <source>
        <dbReference type="Proteomes" id="UP001279734"/>
    </source>
</evidence>
<dbReference type="GO" id="GO:0004497">
    <property type="term" value="F:monooxygenase activity"/>
    <property type="evidence" value="ECO:0007669"/>
    <property type="project" value="UniProtKB-KW"/>
</dbReference>
<comment type="similarity">
    <text evidence="2 12">Belongs to the cytochrome P450 family.</text>
</comment>
<dbReference type="Pfam" id="PF00067">
    <property type="entry name" value="p450"/>
    <property type="match status" value="1"/>
</dbReference>
<dbReference type="AlphaFoldDB" id="A0AAD3RZ95"/>
<keyword evidence="8 11" id="KW-0408">Iron</keyword>
<dbReference type="PANTHER" id="PTHR47947:SF62">
    <property type="entry name" value="CYTOCHROME P450, FAMILY 81, SUBFAMILY D, POLYPEPTIDE 5"/>
    <property type="match status" value="1"/>
</dbReference>
<keyword evidence="5 11" id="KW-0479">Metal-binding</keyword>
<feature type="chain" id="PRO_5042095669" description="Cytochrome P450" evidence="13">
    <location>
        <begin position="27"/>
        <end position="502"/>
    </location>
</feature>
<dbReference type="Gene3D" id="1.10.630.10">
    <property type="entry name" value="Cytochrome P450"/>
    <property type="match status" value="1"/>
</dbReference>
<evidence type="ECO:0000256" key="13">
    <source>
        <dbReference type="SAM" id="SignalP"/>
    </source>
</evidence>
<keyword evidence="13" id="KW-0732">Signal</keyword>
<sequence>MEAPWLWPSLFLLSLFFVFKWQRRSTKPKLLLPLTPSPPALPVVGHLHLLKHPIHQTLHGLSLKYGPIFSLRFGSLPVVVIESPALVEECFSGKNDAVFASRPFLLMGKHIGYNYNVLIAAPYGEHWRRLRKTCSLEIFSLHRLNLSVDARKEETKRLVRKLYKQSSENCSVKVDMKSFFSELAFNVLVKMVAGNRYCGEDFVEGRDFREIVHEVFKFAGAFYPADFVPLLRLIDYQGYEKRIKKLAMKTDAFFQGLIMDARRTDEREGTIVDHLLSQQESEPEFYSDQTIKGLIMVMLMAGIDTTSETMEWAMSLLLNHPEELSKAKSEIDIYIGRDRLIEESDLLKLSHLDNIIAETLRLYPAVPLLIPHMSSQDCVVAGFHVPRGTMLFANVWAIHRDPNLWENPTDFMPERFQSRDVDASRDFKFLPFGTGRRACPGMGLANRVVGLVLASLIQCFEWERISEEKVDMTEGGGLNMPKSKPLEAICRVRPFMHDLISG</sequence>
<dbReference type="PANTHER" id="PTHR47947">
    <property type="entry name" value="CYTOCHROME P450 82C3-RELATED"/>
    <property type="match status" value="1"/>
</dbReference>
<keyword evidence="10" id="KW-0472">Membrane</keyword>
<comment type="cofactor">
    <cofactor evidence="11">
        <name>heme</name>
        <dbReference type="ChEBI" id="CHEBI:30413"/>
    </cofactor>
</comment>
<evidence type="ECO:0000256" key="12">
    <source>
        <dbReference type="RuleBase" id="RU000461"/>
    </source>
</evidence>
<dbReference type="InterPro" id="IPR001128">
    <property type="entry name" value="Cyt_P450"/>
</dbReference>
<evidence type="ECO:0000256" key="3">
    <source>
        <dbReference type="ARBA" id="ARBA00022617"/>
    </source>
</evidence>
<evidence type="ECO:0000256" key="8">
    <source>
        <dbReference type="ARBA" id="ARBA00023004"/>
    </source>
</evidence>
<evidence type="ECO:0000256" key="4">
    <source>
        <dbReference type="ARBA" id="ARBA00022692"/>
    </source>
</evidence>
<evidence type="ECO:0000313" key="14">
    <source>
        <dbReference type="EMBL" id="GMH01447.1"/>
    </source>
</evidence>
<dbReference type="GO" id="GO:0005506">
    <property type="term" value="F:iron ion binding"/>
    <property type="evidence" value="ECO:0007669"/>
    <property type="project" value="InterPro"/>
</dbReference>
<dbReference type="InterPro" id="IPR036396">
    <property type="entry name" value="Cyt_P450_sf"/>
</dbReference>
<keyword evidence="7 12" id="KW-0560">Oxidoreductase</keyword>
<dbReference type="InterPro" id="IPR050651">
    <property type="entry name" value="Plant_Cytochrome_P450_Monoox"/>
</dbReference>
<proteinExistence type="inferred from homology"/>
<dbReference type="FunFam" id="1.10.630.10:FF:000023">
    <property type="entry name" value="Cytochrome P450 family protein"/>
    <property type="match status" value="1"/>
</dbReference>
<comment type="subcellular location">
    <subcellularLocation>
        <location evidence="1">Membrane</location>
        <topology evidence="1">Single-pass membrane protein</topology>
    </subcellularLocation>
</comment>
<dbReference type="InterPro" id="IPR002401">
    <property type="entry name" value="Cyt_P450_E_grp-I"/>
</dbReference>
<reference evidence="14" key="1">
    <citation type="submission" date="2023-05" db="EMBL/GenBank/DDBJ databases">
        <title>Nepenthes gracilis genome sequencing.</title>
        <authorList>
            <person name="Fukushima K."/>
        </authorList>
    </citation>
    <scope>NUCLEOTIDE SEQUENCE</scope>
    <source>
        <strain evidence="14">SING2019-196</strain>
    </source>
</reference>
<dbReference type="PRINTS" id="PR00463">
    <property type="entry name" value="EP450I"/>
</dbReference>
<evidence type="ECO:0000256" key="6">
    <source>
        <dbReference type="ARBA" id="ARBA00022989"/>
    </source>
</evidence>
<feature type="binding site" description="axial binding residue" evidence="11">
    <location>
        <position position="439"/>
    </location>
    <ligand>
        <name>heme</name>
        <dbReference type="ChEBI" id="CHEBI:30413"/>
    </ligand>
    <ligandPart>
        <name>Fe</name>
        <dbReference type="ChEBI" id="CHEBI:18248"/>
    </ligandPart>
</feature>
<gene>
    <name evidence="14" type="ORF">Nepgr_003286</name>
</gene>
<evidence type="ECO:0000256" key="10">
    <source>
        <dbReference type="ARBA" id="ARBA00023136"/>
    </source>
</evidence>
<protein>
    <recommendedName>
        <fullName evidence="16">Cytochrome P450</fullName>
    </recommendedName>
</protein>
<dbReference type="GO" id="GO:0020037">
    <property type="term" value="F:heme binding"/>
    <property type="evidence" value="ECO:0007669"/>
    <property type="project" value="InterPro"/>
</dbReference>
<accession>A0AAD3RZ95</accession>
<dbReference type="InterPro" id="IPR017972">
    <property type="entry name" value="Cyt_P450_CS"/>
</dbReference>
<keyword evidence="15" id="KW-1185">Reference proteome</keyword>
<keyword evidence="3 11" id="KW-0349">Heme</keyword>
<dbReference type="PROSITE" id="PS00086">
    <property type="entry name" value="CYTOCHROME_P450"/>
    <property type="match status" value="1"/>
</dbReference>
<dbReference type="Proteomes" id="UP001279734">
    <property type="component" value="Unassembled WGS sequence"/>
</dbReference>
<keyword evidence="9 12" id="KW-0503">Monooxygenase</keyword>
<evidence type="ECO:0000256" key="1">
    <source>
        <dbReference type="ARBA" id="ARBA00004167"/>
    </source>
</evidence>
<evidence type="ECO:0008006" key="16">
    <source>
        <dbReference type="Google" id="ProtNLM"/>
    </source>
</evidence>
<name>A0AAD3RZ95_NEPGR</name>
<evidence type="ECO:0000256" key="11">
    <source>
        <dbReference type="PIRSR" id="PIRSR602401-1"/>
    </source>
</evidence>
<dbReference type="EMBL" id="BSYO01000003">
    <property type="protein sequence ID" value="GMH01447.1"/>
    <property type="molecule type" value="Genomic_DNA"/>
</dbReference>